<dbReference type="RefSeq" id="WP_289832108.1">
    <property type="nucleotide sequence ID" value="NZ_JAUEDK010000070.1"/>
</dbReference>
<dbReference type="InterPro" id="IPR002818">
    <property type="entry name" value="DJ-1/PfpI"/>
</dbReference>
<protein>
    <submittedName>
        <fullName evidence="4">DJ-1/PfpI family protein</fullName>
    </submittedName>
</protein>
<keyword evidence="2" id="KW-0804">Transcription</keyword>
<dbReference type="Proteomes" id="UP001168540">
    <property type="component" value="Unassembled WGS sequence"/>
</dbReference>
<dbReference type="Gene3D" id="1.10.10.60">
    <property type="entry name" value="Homeodomain-like"/>
    <property type="match status" value="1"/>
</dbReference>
<dbReference type="InterPro" id="IPR018060">
    <property type="entry name" value="HTH_AraC"/>
</dbReference>
<keyword evidence="1" id="KW-0805">Transcription regulation</keyword>
<sequence length="308" mass="32457">MSEVIFALPPNVMLLDLAGPAEAFRVAARCGAPFALRFVSADAELTSSVGLALSGLEPLPEAVPADALVLVPGTVNDEHDVDAPAGRALVRWLAERAAPSGARLAAVCSGALFLGAAGLLAGRACTTHFSLLAALAERVPGAQVQANRVFVSDGPVATSAGICAGIDLALFLVAELAGADLARQVARHMVVYFRRSPADPALSPWLAYRNHLHDKVHAVQDLIAADPVRRWSLDELAEQAHVSPRHLARLFREHSGTTVLGYQTALRLSLAEQWRASGLGKEKAALAAGFASAKAWRQASRLAESRHD</sequence>
<feature type="domain" description="HTH araC/xylS-type" evidence="3">
    <location>
        <begin position="217"/>
        <end position="273"/>
    </location>
</feature>
<dbReference type="CDD" id="cd03137">
    <property type="entry name" value="GATase1_AraC_1"/>
    <property type="match status" value="1"/>
</dbReference>
<dbReference type="SUPFAM" id="SSF52317">
    <property type="entry name" value="Class I glutamine amidotransferase-like"/>
    <property type="match status" value="1"/>
</dbReference>
<dbReference type="PANTHER" id="PTHR43130:SF3">
    <property type="entry name" value="HTH-TYPE TRANSCRIPTIONAL REGULATOR RV1931C"/>
    <property type="match status" value="1"/>
</dbReference>
<dbReference type="EMBL" id="JAUEDK010000070">
    <property type="protein sequence ID" value="MDN0077472.1"/>
    <property type="molecule type" value="Genomic_DNA"/>
</dbReference>
<keyword evidence="5" id="KW-1185">Reference proteome</keyword>
<dbReference type="InterPro" id="IPR052158">
    <property type="entry name" value="INH-QAR"/>
</dbReference>
<dbReference type="SMART" id="SM00342">
    <property type="entry name" value="HTH_ARAC"/>
    <property type="match status" value="1"/>
</dbReference>
<evidence type="ECO:0000259" key="3">
    <source>
        <dbReference type="PROSITE" id="PS01124"/>
    </source>
</evidence>
<dbReference type="SUPFAM" id="SSF46689">
    <property type="entry name" value="Homeodomain-like"/>
    <property type="match status" value="1"/>
</dbReference>
<reference evidence="4" key="1">
    <citation type="submission" date="2023-06" db="EMBL/GenBank/DDBJ databases">
        <authorList>
            <person name="Zhang S."/>
        </authorList>
    </citation>
    <scope>NUCLEOTIDE SEQUENCE</scope>
    <source>
        <strain evidence="4">SG2303</strain>
    </source>
</reference>
<dbReference type="Pfam" id="PF12833">
    <property type="entry name" value="HTH_18"/>
    <property type="match status" value="1"/>
</dbReference>
<proteinExistence type="predicted"/>
<dbReference type="PROSITE" id="PS01124">
    <property type="entry name" value="HTH_ARAC_FAMILY_2"/>
    <property type="match status" value="1"/>
</dbReference>
<name>A0ABT7XUK4_9NEIS</name>
<accession>A0ABT7XUK4</accession>
<organism evidence="4 5">
    <name type="scientific">Crenobacter oryzisoli</name>
    <dbReference type="NCBI Taxonomy" id="3056844"/>
    <lineage>
        <taxon>Bacteria</taxon>
        <taxon>Pseudomonadati</taxon>
        <taxon>Pseudomonadota</taxon>
        <taxon>Betaproteobacteria</taxon>
        <taxon>Neisseriales</taxon>
        <taxon>Neisseriaceae</taxon>
        <taxon>Crenobacter</taxon>
    </lineage>
</organism>
<dbReference type="Gene3D" id="3.40.50.880">
    <property type="match status" value="1"/>
</dbReference>
<evidence type="ECO:0000256" key="1">
    <source>
        <dbReference type="ARBA" id="ARBA00023015"/>
    </source>
</evidence>
<evidence type="ECO:0000313" key="5">
    <source>
        <dbReference type="Proteomes" id="UP001168540"/>
    </source>
</evidence>
<dbReference type="Pfam" id="PF01965">
    <property type="entry name" value="DJ-1_PfpI"/>
    <property type="match status" value="1"/>
</dbReference>
<gene>
    <name evidence="4" type="ORF">QU481_21855</name>
</gene>
<dbReference type="InterPro" id="IPR029062">
    <property type="entry name" value="Class_I_gatase-like"/>
</dbReference>
<comment type="caution">
    <text evidence="4">The sequence shown here is derived from an EMBL/GenBank/DDBJ whole genome shotgun (WGS) entry which is preliminary data.</text>
</comment>
<evidence type="ECO:0000256" key="2">
    <source>
        <dbReference type="ARBA" id="ARBA00023163"/>
    </source>
</evidence>
<dbReference type="InterPro" id="IPR009057">
    <property type="entry name" value="Homeodomain-like_sf"/>
</dbReference>
<dbReference type="PANTHER" id="PTHR43130">
    <property type="entry name" value="ARAC-FAMILY TRANSCRIPTIONAL REGULATOR"/>
    <property type="match status" value="1"/>
</dbReference>
<evidence type="ECO:0000313" key="4">
    <source>
        <dbReference type="EMBL" id="MDN0077472.1"/>
    </source>
</evidence>